<name>A0ABQ8ZA14_9EUKA</name>
<dbReference type="InterPro" id="IPR004274">
    <property type="entry name" value="FCP1_dom"/>
</dbReference>
<reference evidence="3" key="1">
    <citation type="submission" date="2022-08" db="EMBL/GenBank/DDBJ databases">
        <title>Novel sulfate-reducing endosymbionts in the free-living metamonad Anaeramoeba.</title>
        <authorList>
            <person name="Jerlstrom-Hultqvist J."/>
            <person name="Cepicka I."/>
            <person name="Gallot-Lavallee L."/>
            <person name="Salas-Leiva D."/>
            <person name="Curtis B.A."/>
            <person name="Zahonova K."/>
            <person name="Pipaliya S."/>
            <person name="Dacks J."/>
            <person name="Roger A.J."/>
        </authorList>
    </citation>
    <scope>NUCLEOTIDE SEQUENCE</scope>
    <source>
        <strain evidence="3">Schooner1</strain>
    </source>
</reference>
<dbReference type="SMART" id="SM00577">
    <property type="entry name" value="CPDc"/>
    <property type="match status" value="1"/>
</dbReference>
<sequence length="300" mass="35130">MSLIKKRQFLPELDFEYLTEEDIFKKRRTTDLDTFAQLFLLDDQNEETKTENKLQFKKQQKTEIEPESESGSNDECGTPWFTILDEDEEYSYQPPNLLPFPSLDQEGKITLCLDLDQTLISSSFTENKFYDFSIEINDQGKNCTVYVTKRPHLDEFLQECCQMFEVVIFTASLSHYANSILDHLDPKNEMISHRLFRGSCSNFKEGYLKDLSILGREIEKVAIVDDTPFSYSRHERNAIPAKPFFVHDNIPKFANWKNDCELIKILQILKKIQHGKNVPNVLDKVNKKYFGKKQLILQNL</sequence>
<feature type="domain" description="FCP1 homology" evidence="2">
    <location>
        <begin position="104"/>
        <end position="272"/>
    </location>
</feature>
<dbReference type="InterPro" id="IPR050365">
    <property type="entry name" value="TIM50"/>
</dbReference>
<evidence type="ECO:0000259" key="2">
    <source>
        <dbReference type="PROSITE" id="PS50969"/>
    </source>
</evidence>
<dbReference type="InterPro" id="IPR011948">
    <property type="entry name" value="Dullard_phosphatase"/>
</dbReference>
<dbReference type="PROSITE" id="PS50969">
    <property type="entry name" value="FCP1"/>
    <property type="match status" value="1"/>
</dbReference>
<evidence type="ECO:0000313" key="3">
    <source>
        <dbReference type="EMBL" id="KAJ6253689.1"/>
    </source>
</evidence>
<dbReference type="PANTHER" id="PTHR12210">
    <property type="entry name" value="DULLARD PROTEIN PHOSPHATASE"/>
    <property type="match status" value="1"/>
</dbReference>
<dbReference type="Gene3D" id="3.40.50.1000">
    <property type="entry name" value="HAD superfamily/HAD-like"/>
    <property type="match status" value="1"/>
</dbReference>
<dbReference type="NCBIfam" id="TIGR02251">
    <property type="entry name" value="HIF-SF_euk"/>
    <property type="match status" value="1"/>
</dbReference>
<evidence type="ECO:0000256" key="1">
    <source>
        <dbReference type="SAM" id="MobiDB-lite"/>
    </source>
</evidence>
<protein>
    <submittedName>
        <fullName evidence="3">Scp1-like small phosphatase 4-related</fullName>
    </submittedName>
</protein>
<feature type="region of interest" description="Disordered" evidence="1">
    <location>
        <begin position="50"/>
        <end position="78"/>
    </location>
</feature>
<dbReference type="CDD" id="cd07521">
    <property type="entry name" value="HAD_FCP1-like"/>
    <property type="match status" value="1"/>
</dbReference>
<feature type="compositionally biased region" description="Basic and acidic residues" evidence="1">
    <location>
        <begin position="50"/>
        <end position="64"/>
    </location>
</feature>
<dbReference type="InterPro" id="IPR023214">
    <property type="entry name" value="HAD_sf"/>
</dbReference>
<dbReference type="Proteomes" id="UP001150062">
    <property type="component" value="Unassembled WGS sequence"/>
</dbReference>
<dbReference type="SUPFAM" id="SSF56784">
    <property type="entry name" value="HAD-like"/>
    <property type="match status" value="1"/>
</dbReference>
<comment type="caution">
    <text evidence="3">The sequence shown here is derived from an EMBL/GenBank/DDBJ whole genome shotgun (WGS) entry which is preliminary data.</text>
</comment>
<gene>
    <name evidence="3" type="ORF">M0813_13104</name>
</gene>
<evidence type="ECO:0000313" key="4">
    <source>
        <dbReference type="Proteomes" id="UP001150062"/>
    </source>
</evidence>
<keyword evidence="4" id="KW-1185">Reference proteome</keyword>
<dbReference type="EMBL" id="JAOAOG010000028">
    <property type="protein sequence ID" value="KAJ6253689.1"/>
    <property type="molecule type" value="Genomic_DNA"/>
</dbReference>
<accession>A0ABQ8ZA14</accession>
<dbReference type="Pfam" id="PF03031">
    <property type="entry name" value="NIF"/>
    <property type="match status" value="1"/>
</dbReference>
<organism evidence="3 4">
    <name type="scientific">Anaeramoeba flamelloides</name>
    <dbReference type="NCBI Taxonomy" id="1746091"/>
    <lineage>
        <taxon>Eukaryota</taxon>
        <taxon>Metamonada</taxon>
        <taxon>Anaeramoebidae</taxon>
        <taxon>Anaeramoeba</taxon>
    </lineage>
</organism>
<dbReference type="InterPro" id="IPR036412">
    <property type="entry name" value="HAD-like_sf"/>
</dbReference>
<proteinExistence type="predicted"/>